<evidence type="ECO:0000313" key="6">
    <source>
        <dbReference type="Proteomes" id="UP000198243"/>
    </source>
</evidence>
<dbReference type="SUPFAM" id="SSF52540">
    <property type="entry name" value="P-loop containing nucleoside triphosphate hydrolases"/>
    <property type="match status" value="1"/>
</dbReference>
<organism evidence="5 6">
    <name type="scientific">Micromonospora coriariae</name>
    <dbReference type="NCBI Taxonomy" id="285665"/>
    <lineage>
        <taxon>Bacteria</taxon>
        <taxon>Bacillati</taxon>
        <taxon>Actinomycetota</taxon>
        <taxon>Actinomycetes</taxon>
        <taxon>Micromonosporales</taxon>
        <taxon>Micromonosporaceae</taxon>
        <taxon>Micromonospora</taxon>
    </lineage>
</organism>
<evidence type="ECO:0000256" key="3">
    <source>
        <dbReference type="SAM" id="MobiDB-lite"/>
    </source>
</evidence>
<reference evidence="6" key="1">
    <citation type="submission" date="2016-06" db="EMBL/GenBank/DDBJ databases">
        <authorList>
            <person name="Varghese N."/>
            <person name="Submissions Spin"/>
        </authorList>
    </citation>
    <scope>NUCLEOTIDE SEQUENCE [LARGE SCALE GENOMIC DNA]</scope>
    <source>
        <strain evidence="6">DSM 44875</strain>
    </source>
</reference>
<protein>
    <submittedName>
        <fullName evidence="5">NACHT domain-containing protein</fullName>
    </submittedName>
</protein>
<dbReference type="InterPro" id="IPR054547">
    <property type="entry name" value="NNH1"/>
</dbReference>
<dbReference type="OrthoDB" id="135105at2"/>
<dbReference type="EMBL" id="LT607412">
    <property type="protein sequence ID" value="SCF15190.1"/>
    <property type="molecule type" value="Genomic_DNA"/>
</dbReference>
<dbReference type="PANTHER" id="PTHR46844">
    <property type="entry name" value="SLR5058 PROTEIN"/>
    <property type="match status" value="1"/>
</dbReference>
<keyword evidence="6" id="KW-1185">Reference proteome</keyword>
<evidence type="ECO:0000256" key="2">
    <source>
        <dbReference type="ARBA" id="ARBA00022840"/>
    </source>
</evidence>
<dbReference type="GO" id="GO:0005524">
    <property type="term" value="F:ATP binding"/>
    <property type="evidence" value="ECO:0007669"/>
    <property type="project" value="UniProtKB-KW"/>
</dbReference>
<keyword evidence="1" id="KW-0547">Nucleotide-binding</keyword>
<proteinExistence type="predicted"/>
<dbReference type="InterPro" id="IPR007111">
    <property type="entry name" value="NACHT_NTPase"/>
</dbReference>
<dbReference type="PANTHER" id="PTHR46844:SF1">
    <property type="entry name" value="SLR5058 PROTEIN"/>
    <property type="match status" value="1"/>
</dbReference>
<sequence length="1114" mass="124230">MIDVALGGLAKAIVTRVAGDWLRHRSAKTRPAKGLVELIEVSFADRFVRREFSRQVESVCDQIEQRLIKTWDGKFRYLDKEERKACIQAVIAHITLRRTSDRDLFEADMDAVKLAQNLRRAYGSLSPHGLSDEGEAFFDRLLVDSCDYLIRVAQLLPDFGPRVDVEILGRLTALSDEVRQVLARMPRSVRTNTVDEDASFLQSYLSFISEDLDTLDLIGVDAPDDPKRATLSVAYLGLTVSASRPRPARESGTGRHWFGSQGKGGEHQRSRIEDALGKNRLTVIRGEAGSGKTTLLKWLAVTAARSSFVDSLVGWNSLVPVLLTLRRFDSKDLPDPSGLVRAAVPAIAAEEPADWAARQLRAGRLLILVDGVDELAASRRRTIAAWLGQLARLYDAHVLVTTRPAAVPVDWLEEFGFKTVMLEPMNRLDVRVFIRQWHQAVWHASRVRGREPDRGLVEAAERRIMGQLDARPHLRNLATTPLLCALLCALNFTRRGFLPPDRMEIYRAALDMLELRETERELPRSAISSLTMRQRQYLLQGLAWRLAERANSEVSKERAIAWTESRLRRLPVAGDLPSASSIIGDFVARSGLLREPVPGRIDFIHRSFLEFLAGKEAAEEEHLDLLVDKAHLDQWREIVIMTAGHGGPKLQGELLDGILDRAEREPRRARTLRLLAISCMETATSLTEGRRKRLEECLGQILPPRNAAEARSLSSAGEHLLTRLPNSLAENAPTSAAAVIRTVVHIGGEHAIAKLKLYRRDSRPAVVAQLISGWDYFDAEEYAKEILADSPLIDGGIESSDPRQVRALRHLRNLRTLTAIVDLDSVEEATKLPQLTTLVVRGRSTRQFPVERLAQLPSLDALHSLVMETPVPAEAVAYLADLPSLRRLHVTFADSPSDLSFLNGLPKLEALTMKSLRQVTDLAALEDLDKLRELSLWHLAEDSSIRLDRLARGLEDLTLVEYYGTGLGQSLSALTELRRVRVLQSDGLRSVAPLATLKLTELVLRDCDKVAEVSTIGSITTLESLALIDCGVSDLDFLARLPRLRDLYLRLDDPFDPTVLGPRQQPVRVHLVGGQQLVPAEVGGLPTGVQVRRLWNVVPSWDHRRGWVITGLSR</sequence>
<dbReference type="Pfam" id="PF05729">
    <property type="entry name" value="NACHT"/>
    <property type="match status" value="1"/>
</dbReference>
<dbReference type="PROSITE" id="PS50837">
    <property type="entry name" value="NACHT"/>
    <property type="match status" value="1"/>
</dbReference>
<evidence type="ECO:0000256" key="1">
    <source>
        <dbReference type="ARBA" id="ARBA00022741"/>
    </source>
</evidence>
<dbReference type="Pfam" id="PF22733">
    <property type="entry name" value="NNH1"/>
    <property type="match status" value="1"/>
</dbReference>
<dbReference type="AlphaFoldDB" id="A0A1C4Y3E5"/>
<name>A0A1C4Y3E5_9ACTN</name>
<accession>A0A1C4Y3E5</accession>
<dbReference type="RefSeq" id="WP_157743320.1">
    <property type="nucleotide sequence ID" value="NZ_LT607412.1"/>
</dbReference>
<evidence type="ECO:0000259" key="4">
    <source>
        <dbReference type="PROSITE" id="PS50837"/>
    </source>
</evidence>
<dbReference type="PRINTS" id="PR00364">
    <property type="entry name" value="DISEASERSIST"/>
</dbReference>
<feature type="region of interest" description="Disordered" evidence="3">
    <location>
        <begin position="245"/>
        <end position="269"/>
    </location>
</feature>
<dbReference type="Gene3D" id="3.40.50.300">
    <property type="entry name" value="P-loop containing nucleotide triphosphate hydrolases"/>
    <property type="match status" value="1"/>
</dbReference>
<dbReference type="Proteomes" id="UP000198243">
    <property type="component" value="Chromosome I"/>
</dbReference>
<dbReference type="SUPFAM" id="SSF52058">
    <property type="entry name" value="L domain-like"/>
    <property type="match status" value="1"/>
</dbReference>
<dbReference type="Gene3D" id="3.80.10.10">
    <property type="entry name" value="Ribonuclease Inhibitor"/>
    <property type="match status" value="1"/>
</dbReference>
<evidence type="ECO:0000313" key="5">
    <source>
        <dbReference type="EMBL" id="SCF15190.1"/>
    </source>
</evidence>
<feature type="domain" description="NACHT" evidence="4">
    <location>
        <begin position="280"/>
        <end position="619"/>
    </location>
</feature>
<gene>
    <name evidence="5" type="ORF">GA0070607_6187</name>
</gene>
<dbReference type="InterPro" id="IPR027417">
    <property type="entry name" value="P-loop_NTPase"/>
</dbReference>
<keyword evidence="2" id="KW-0067">ATP-binding</keyword>
<dbReference type="InterPro" id="IPR032675">
    <property type="entry name" value="LRR_dom_sf"/>
</dbReference>